<dbReference type="GO" id="GO:0051015">
    <property type="term" value="F:actin filament binding"/>
    <property type="evidence" value="ECO:0007669"/>
    <property type="project" value="InterPro"/>
</dbReference>
<dbReference type="InterPro" id="IPR008989">
    <property type="entry name" value="Myosin_S1_N"/>
</dbReference>
<organism evidence="1">
    <name type="scientific">Tetraodon nigroviridis</name>
    <name type="common">Spotted green pufferfish</name>
    <name type="synonym">Chelonodon nigroviridis</name>
    <dbReference type="NCBI Taxonomy" id="99883"/>
    <lineage>
        <taxon>Eukaryota</taxon>
        <taxon>Metazoa</taxon>
        <taxon>Chordata</taxon>
        <taxon>Craniata</taxon>
        <taxon>Vertebrata</taxon>
        <taxon>Euteleostomi</taxon>
        <taxon>Actinopterygii</taxon>
        <taxon>Neopterygii</taxon>
        <taxon>Teleostei</taxon>
        <taxon>Neoteleostei</taxon>
        <taxon>Acanthomorphata</taxon>
        <taxon>Eupercaria</taxon>
        <taxon>Tetraodontiformes</taxon>
        <taxon>Tetradontoidea</taxon>
        <taxon>Tetraodontidae</taxon>
        <taxon>Tetraodon</taxon>
    </lineage>
</organism>
<dbReference type="EMBL" id="CAAE01001994">
    <property type="protein sequence ID" value="CAF87267.1"/>
    <property type="molecule type" value="Genomic_DNA"/>
</dbReference>
<feature type="non-terminal residue" evidence="1">
    <location>
        <position position="35"/>
    </location>
</feature>
<evidence type="ECO:0000313" key="1">
    <source>
        <dbReference type="EMBL" id="CAF87267.1"/>
    </source>
</evidence>
<name>Q4TIL5_TETNG</name>
<dbReference type="AlphaFoldDB" id="Q4TIL5"/>
<proteinExistence type="predicted"/>
<feature type="non-terminal residue" evidence="1">
    <location>
        <position position="1"/>
    </location>
</feature>
<dbReference type="KEGG" id="tng:GSTEN00037554G001"/>
<reference evidence="1" key="2">
    <citation type="submission" date="2004-02" db="EMBL/GenBank/DDBJ databases">
        <authorList>
            <consortium name="Genoscope"/>
            <consortium name="Whitehead Institute Centre for Genome Research"/>
        </authorList>
    </citation>
    <scope>NUCLEOTIDE SEQUENCE</scope>
</reference>
<dbReference type="GO" id="GO:0005524">
    <property type="term" value="F:ATP binding"/>
    <property type="evidence" value="ECO:0007669"/>
    <property type="project" value="InterPro"/>
</dbReference>
<protein>
    <submittedName>
        <fullName evidence="1">(spotted green pufferfish) hypothetical protein</fullName>
    </submittedName>
</protein>
<gene>
    <name evidence="1" type="ORF">GSTENG00037554001</name>
</gene>
<comment type="caution">
    <text evidence="1">The sequence shown here is derived from an EMBL/GenBank/DDBJ whole genome shotgun (WGS) entry which is preliminary data.</text>
</comment>
<accession>Q4TIL5</accession>
<sequence length="35" mass="3990">KERIAAQTAPFDAQTAFFVVDTDDMYVKGKLVKRE</sequence>
<reference evidence="1" key="1">
    <citation type="journal article" date="2004" name="Nature">
        <title>Genome duplication in the teleost fish Tetraodon nigroviridis reveals the early vertebrate proto-karyotype.</title>
        <authorList>
            <person name="Jaillon O."/>
            <person name="Aury J.-M."/>
            <person name="Brunet F."/>
            <person name="Petit J.-L."/>
            <person name="Stange-Thomann N."/>
            <person name="Mauceli E."/>
            <person name="Bouneau L."/>
            <person name="Fischer C."/>
            <person name="Ozouf-Costaz C."/>
            <person name="Bernot A."/>
            <person name="Nicaud S."/>
            <person name="Jaffe D."/>
            <person name="Fisher S."/>
            <person name="Lutfalla G."/>
            <person name="Dossat C."/>
            <person name="Segurens B."/>
            <person name="Dasilva C."/>
            <person name="Salanoubat M."/>
            <person name="Levy M."/>
            <person name="Boudet N."/>
            <person name="Castellano S."/>
            <person name="Anthouard V."/>
            <person name="Jubin C."/>
            <person name="Castelli V."/>
            <person name="Katinka M."/>
            <person name="Vacherie B."/>
            <person name="Biemont C."/>
            <person name="Skalli Z."/>
            <person name="Cattolico L."/>
            <person name="Poulain J."/>
            <person name="De Berardinis V."/>
            <person name="Cruaud C."/>
            <person name="Duprat S."/>
            <person name="Brottier P."/>
            <person name="Coutanceau J.-P."/>
            <person name="Gouzy J."/>
            <person name="Parra G."/>
            <person name="Lardier G."/>
            <person name="Chapple C."/>
            <person name="McKernan K.J."/>
            <person name="McEwan P."/>
            <person name="Bosak S."/>
            <person name="Kellis M."/>
            <person name="Volff J.-N."/>
            <person name="Guigo R."/>
            <person name="Zody M.C."/>
            <person name="Mesirov J."/>
            <person name="Lindblad-Toh K."/>
            <person name="Birren B."/>
            <person name="Nusbaum C."/>
            <person name="Kahn D."/>
            <person name="Robinson-Rechavi M."/>
            <person name="Laudet V."/>
            <person name="Schachter V."/>
            <person name="Quetier F."/>
            <person name="Saurin W."/>
            <person name="Scarpelli C."/>
            <person name="Wincker P."/>
            <person name="Lander E.S."/>
            <person name="Weissenbach J."/>
            <person name="Roest Crollius H."/>
        </authorList>
    </citation>
    <scope>NUCLEOTIDE SEQUENCE [LARGE SCALE GENOMIC DNA]</scope>
</reference>
<dbReference type="Gene3D" id="2.30.30.360">
    <property type="entry name" value="Myosin S1 fragment, N-terminal"/>
    <property type="match status" value="1"/>
</dbReference>
<dbReference type="GO" id="GO:0003774">
    <property type="term" value="F:cytoskeletal motor activity"/>
    <property type="evidence" value="ECO:0007669"/>
    <property type="project" value="InterPro"/>
</dbReference>